<dbReference type="SUPFAM" id="SSF50249">
    <property type="entry name" value="Nucleic acid-binding proteins"/>
    <property type="match status" value="1"/>
</dbReference>
<keyword evidence="5" id="KW-0779">Telomere</keyword>
<dbReference type="EMBL" id="FMSP01000002">
    <property type="protein sequence ID" value="SCV67422.1"/>
    <property type="molecule type" value="Genomic_DNA"/>
</dbReference>
<keyword evidence="4" id="KW-0158">Chromosome</keyword>
<feature type="compositionally biased region" description="Low complexity" evidence="9">
    <location>
        <begin position="88"/>
        <end position="134"/>
    </location>
</feature>
<feature type="compositionally biased region" description="Basic and acidic residues" evidence="9">
    <location>
        <begin position="786"/>
        <end position="797"/>
    </location>
</feature>
<evidence type="ECO:0000256" key="4">
    <source>
        <dbReference type="ARBA" id="ARBA00022454"/>
    </source>
</evidence>
<evidence type="ECO:0000256" key="3">
    <source>
        <dbReference type="ARBA" id="ARBA00017411"/>
    </source>
</evidence>
<evidence type="ECO:0000313" key="12">
    <source>
        <dbReference type="Proteomes" id="UP000198372"/>
    </source>
</evidence>
<dbReference type="PANTHER" id="PTHR13989">
    <property type="entry name" value="REPLICATION PROTEIN A-RELATED"/>
    <property type="match status" value="1"/>
</dbReference>
<dbReference type="InterPro" id="IPR018856">
    <property type="entry name" value="Stn1_N"/>
</dbReference>
<evidence type="ECO:0000256" key="6">
    <source>
        <dbReference type="ARBA" id="ARBA00023125"/>
    </source>
</evidence>
<dbReference type="InterPro" id="IPR040260">
    <property type="entry name" value="RFA2-like"/>
</dbReference>
<feature type="compositionally biased region" description="Polar residues" evidence="9">
    <location>
        <begin position="183"/>
        <end position="205"/>
    </location>
</feature>
<name>A0A238EZX2_9BASI</name>
<dbReference type="GO" id="GO:0003677">
    <property type="term" value="F:DNA binding"/>
    <property type="evidence" value="ECO:0007669"/>
    <property type="project" value="UniProtKB-KW"/>
</dbReference>
<keyword evidence="12" id="KW-1185">Reference proteome</keyword>
<organism evidence="11 12">
    <name type="scientific">Microbotryum intermedium</name>
    <dbReference type="NCBI Taxonomy" id="269621"/>
    <lineage>
        <taxon>Eukaryota</taxon>
        <taxon>Fungi</taxon>
        <taxon>Dikarya</taxon>
        <taxon>Basidiomycota</taxon>
        <taxon>Pucciniomycotina</taxon>
        <taxon>Microbotryomycetes</taxon>
        <taxon>Microbotryales</taxon>
        <taxon>Microbotryaceae</taxon>
        <taxon>Microbotryum</taxon>
    </lineage>
</organism>
<dbReference type="AlphaFoldDB" id="A0A238EZX2"/>
<evidence type="ECO:0000256" key="7">
    <source>
        <dbReference type="ARBA" id="ARBA00023242"/>
    </source>
</evidence>
<keyword evidence="7" id="KW-0539">Nucleus</keyword>
<reference evidence="12" key="1">
    <citation type="submission" date="2016-09" db="EMBL/GenBank/DDBJ databases">
        <authorList>
            <person name="Jeantristanb JTB J.-T."/>
            <person name="Ricardo R."/>
        </authorList>
    </citation>
    <scope>NUCLEOTIDE SEQUENCE [LARGE SCALE GENOMIC DNA]</scope>
</reference>
<feature type="region of interest" description="Disordered" evidence="9">
    <location>
        <begin position="1"/>
        <end position="240"/>
    </location>
</feature>
<feature type="compositionally biased region" description="Basic residues" evidence="9">
    <location>
        <begin position="322"/>
        <end position="331"/>
    </location>
</feature>
<comment type="subcellular location">
    <subcellularLocation>
        <location evidence="2">Chromosome</location>
        <location evidence="2">Telomere</location>
    </subcellularLocation>
    <subcellularLocation>
        <location evidence="1">Nucleus</location>
    </subcellularLocation>
</comment>
<dbReference type="InterPro" id="IPR012340">
    <property type="entry name" value="NA-bd_OB-fold"/>
</dbReference>
<evidence type="ECO:0000256" key="2">
    <source>
        <dbReference type="ARBA" id="ARBA00004574"/>
    </source>
</evidence>
<dbReference type="OrthoDB" id="77828at2759"/>
<feature type="compositionally biased region" description="Pro residues" evidence="9">
    <location>
        <begin position="161"/>
        <end position="171"/>
    </location>
</feature>
<evidence type="ECO:0000256" key="8">
    <source>
        <dbReference type="ARBA" id="ARBA00030039"/>
    </source>
</evidence>
<accession>A0A238EZX2</accession>
<feature type="domain" description="CST complex subunit Stn1 N-terminal" evidence="10">
    <location>
        <begin position="407"/>
        <end position="447"/>
    </location>
</feature>
<dbReference type="STRING" id="269621.A0A238EZX2"/>
<keyword evidence="6" id="KW-0238">DNA-binding</keyword>
<gene>
    <name evidence="11" type="ORF">BQ2448_5033</name>
</gene>
<feature type="compositionally biased region" description="Low complexity" evidence="9">
    <location>
        <begin position="42"/>
        <end position="73"/>
    </location>
</feature>
<dbReference type="Pfam" id="PF10451">
    <property type="entry name" value="Stn1"/>
    <property type="match status" value="1"/>
</dbReference>
<sequence length="1036" mass="115092">MSTQNPRPIEVYTQPAYVYQDPAPTRHRPASSTTQAERRLTSSSSSSSSSYAPSNRSAAAHEVVRPSSSSTSPPERPGTRQAKTGPLSGKSASSRNSSTSHSARRPIPSSSSSKVSMAEASSSSRLSGHSSTSTQRKRSKSQPGDGFAMDFGQPRTASPLLPLPLPPPPPATRLTLRSEDPIASTSRVASHSSPRIRTLDAQTTPIRLKAVGCDPVSTPRASQHQQRSTTPQNSPEPFPRPPMEVIFLSSSPEPISSVSNPSFSTPRAKASPQVHPSICARLAALDEDVTSDPHLAPSILFQCEVVNHGPATYDQRDDAERKKWKRNRKGRPQGEGLWPWREGPAMPSVAPSWIGDRVNVDKLKRRIEEKEHFVANVRVKDVVDDTSSQGMRELNVDGVEMCILGNEFPLKRVILVGTIVGDDWKNDKIVYYVDDGTGVVACLCTAQERPPLIALPDEAYQVSLTKRRRKRKVLDPIPDSEIDSTFEVGTLVRVLARVEKASFAFAGMRHLSVIRIEALKNPTAFVTHQLLVHQLHQHIYSQPFDLALRFEEIHQADLSIADTTSDALSTPPPSSSKKYRLPRASKLLPEDLTPSTFAQYIKFYLKRHFVEYRTNTSKEFELFPVDFGETPSDPEIPIEFTLDDLKKDRDLVKFATRMVKIQFMETRRVKTIKQERILKGNKKVAWVENARWQTNGVTLLAPPGSRGGSGLFLDDVLREGTAGTERMLRRLKRDSHEAEVMLDGDKLDRAIDKAFTAALIHLREHGEIILTPKEAESDALEQLLGPEREPDPEHLPDQPEWGDQGDSLRKSIKNPSTRIKERHPWALEGFFSSPESKRSSSPTQETTPRPLGEHRASQGNNKVQVDGWDFNFGTPTEGEERSPAANSRMAAPSFVQQRSSRKPCPWFSPPPRPIQTYQLVTTTSLLVPVYRIITNVYTASMEACAATWSARQHVSVIEEQIRGALLNDEVLEQVGRKSHLVNEAVNELVKLKKVEWVTVGDETTGHFFVEGVKNAVRLTGVNEMGAMAKKSKRGKK</sequence>
<protein>
    <recommendedName>
        <fullName evidence="3">CST complex subunit STN1</fullName>
    </recommendedName>
    <alternativeName>
        <fullName evidence="8">Suppressor of cdc thirteen homolog</fullName>
    </alternativeName>
</protein>
<dbReference type="Gene3D" id="2.40.50.140">
    <property type="entry name" value="Nucleic acid-binding proteins"/>
    <property type="match status" value="1"/>
</dbReference>
<evidence type="ECO:0000256" key="9">
    <source>
        <dbReference type="SAM" id="MobiDB-lite"/>
    </source>
</evidence>
<feature type="compositionally biased region" description="Polar residues" evidence="9">
    <location>
        <begin position="219"/>
        <end position="233"/>
    </location>
</feature>
<dbReference type="Proteomes" id="UP000198372">
    <property type="component" value="Unassembled WGS sequence"/>
</dbReference>
<dbReference type="GO" id="GO:0005634">
    <property type="term" value="C:nucleus"/>
    <property type="evidence" value="ECO:0007669"/>
    <property type="project" value="UniProtKB-SubCell"/>
</dbReference>
<dbReference type="PANTHER" id="PTHR13989:SF33">
    <property type="entry name" value="CST COMPLEX SUBUNIT STN1"/>
    <property type="match status" value="1"/>
</dbReference>
<evidence type="ECO:0000313" key="11">
    <source>
        <dbReference type="EMBL" id="SCV67422.1"/>
    </source>
</evidence>
<evidence type="ECO:0000259" key="10">
    <source>
        <dbReference type="Pfam" id="PF10451"/>
    </source>
</evidence>
<feature type="region of interest" description="Disordered" evidence="9">
    <location>
        <begin position="314"/>
        <end position="342"/>
    </location>
</feature>
<feature type="region of interest" description="Disordered" evidence="9">
    <location>
        <begin position="786"/>
        <end position="891"/>
    </location>
</feature>
<dbReference type="GO" id="GO:0000781">
    <property type="term" value="C:chromosome, telomeric region"/>
    <property type="evidence" value="ECO:0007669"/>
    <property type="project" value="UniProtKB-SubCell"/>
</dbReference>
<evidence type="ECO:0000256" key="5">
    <source>
        <dbReference type="ARBA" id="ARBA00022895"/>
    </source>
</evidence>
<evidence type="ECO:0000256" key="1">
    <source>
        <dbReference type="ARBA" id="ARBA00004123"/>
    </source>
</evidence>
<proteinExistence type="predicted"/>